<evidence type="ECO:0008006" key="4">
    <source>
        <dbReference type="Google" id="ProtNLM"/>
    </source>
</evidence>
<evidence type="ECO:0000313" key="3">
    <source>
        <dbReference type="Proteomes" id="UP000815325"/>
    </source>
</evidence>
<evidence type="ECO:0000313" key="2">
    <source>
        <dbReference type="EMBL" id="KAF5829280.1"/>
    </source>
</evidence>
<evidence type="ECO:0000256" key="1">
    <source>
        <dbReference type="SAM" id="MobiDB-lite"/>
    </source>
</evidence>
<feature type="region of interest" description="Disordered" evidence="1">
    <location>
        <begin position="256"/>
        <end position="298"/>
    </location>
</feature>
<sequence length="617" mass="67950">MSMSDKLNADIDLDCMPKNNLLREMNVLSRMFDSADKLCPVSGCGFGMAGTATCGPLHRVLSLVHIMQDHDVRLYDFGVGGGNVVGHANWVFGWVATGCDLKPDNVQKAQASLGSVAKTLSESAEDRCPSLIRRFKRMSSARRQPPPIDYLRACKENLGIMKARIAALRINTFFVFWAGWSFEDKEAVFQLFREAPSAGIFVIADFTTNANLCKELAESAGSQLIAAGKVIMAGSHTSCFAVMVFGKTRRAMIKAQQASEAQEAEDARLGKQGPLCNPAQTQEGEGGQRAGSPSTVRGSQAVALALLDTKTARKSRRMYNVRSPASLRTKPTARSRQKKEAEQTRKASLRAKAKAGLKKREPRQRKRVRTCGTCKNCVRPHWKKACLGNQQRAMAGAGAAAPGAGHQLHGNELLRGSKVLSTLPHSQGGRRQGQGQGQWEGCDQSQGQQQQQQLQQRRQQLQGQGKQGKEREKVVPRELSARHHKASRHPLPEEARDQPPQQREGTEAGASQKCPRTFVQMLETEAAEATAVAHTAKLAYQEACKLQEVWEVEQAELEAAEQDRAAARAQEDHIKETQQQDLREWESDQAHQLKEPEQLVKALEEALERAQMKANAL</sequence>
<keyword evidence="3" id="KW-1185">Reference proteome</keyword>
<dbReference type="Proteomes" id="UP000815325">
    <property type="component" value="Unassembled WGS sequence"/>
</dbReference>
<feature type="compositionally biased region" description="Basic residues" evidence="1">
    <location>
        <begin position="347"/>
        <end position="367"/>
    </location>
</feature>
<reference evidence="2" key="1">
    <citation type="submission" date="2017-08" db="EMBL/GenBank/DDBJ databases">
        <authorList>
            <person name="Polle J.E."/>
            <person name="Barry K."/>
            <person name="Cushman J."/>
            <person name="Schmutz J."/>
            <person name="Tran D."/>
            <person name="Hathwaick L.T."/>
            <person name="Yim W.C."/>
            <person name="Jenkins J."/>
            <person name="Mckie-Krisberg Z.M."/>
            <person name="Prochnik S."/>
            <person name="Lindquist E."/>
            <person name="Dockter R.B."/>
            <person name="Adam C."/>
            <person name="Molina H."/>
            <person name="Bunkerborg J."/>
            <person name="Jin E."/>
            <person name="Buchheim M."/>
            <person name="Magnuson J."/>
        </authorList>
    </citation>
    <scope>NUCLEOTIDE SEQUENCE</scope>
    <source>
        <strain evidence="2">CCAP 19/18</strain>
    </source>
</reference>
<feature type="region of interest" description="Disordered" evidence="1">
    <location>
        <begin position="422"/>
        <end position="513"/>
    </location>
</feature>
<proteinExistence type="predicted"/>
<gene>
    <name evidence="2" type="ORF">DUNSADRAFT_16300</name>
</gene>
<feature type="region of interest" description="Disordered" evidence="1">
    <location>
        <begin position="313"/>
        <end position="367"/>
    </location>
</feature>
<comment type="caution">
    <text evidence="2">The sequence shown here is derived from an EMBL/GenBank/DDBJ whole genome shotgun (WGS) entry which is preliminary data.</text>
</comment>
<feature type="compositionally biased region" description="Low complexity" evidence="1">
    <location>
        <begin position="446"/>
        <end position="464"/>
    </location>
</feature>
<protein>
    <recommendedName>
        <fullName evidence="4">DOT1 domain-containing protein</fullName>
    </recommendedName>
</protein>
<feature type="region of interest" description="Disordered" evidence="1">
    <location>
        <begin position="561"/>
        <end position="592"/>
    </location>
</feature>
<name>A0ABQ7G3U9_DUNSA</name>
<accession>A0ABQ7G3U9</accession>
<organism evidence="2 3">
    <name type="scientific">Dunaliella salina</name>
    <name type="common">Green alga</name>
    <name type="synonym">Protococcus salinus</name>
    <dbReference type="NCBI Taxonomy" id="3046"/>
    <lineage>
        <taxon>Eukaryota</taxon>
        <taxon>Viridiplantae</taxon>
        <taxon>Chlorophyta</taxon>
        <taxon>core chlorophytes</taxon>
        <taxon>Chlorophyceae</taxon>
        <taxon>CS clade</taxon>
        <taxon>Chlamydomonadales</taxon>
        <taxon>Dunaliellaceae</taxon>
        <taxon>Dunaliella</taxon>
    </lineage>
</organism>
<feature type="compositionally biased region" description="Basic and acidic residues" evidence="1">
    <location>
        <begin position="467"/>
        <end position="481"/>
    </location>
</feature>
<dbReference type="EMBL" id="MU070180">
    <property type="protein sequence ID" value="KAF5829280.1"/>
    <property type="molecule type" value="Genomic_DNA"/>
</dbReference>